<proteinExistence type="predicted"/>
<accession>A0A9D5BJH5</accession>
<comment type="caution">
    <text evidence="2">The sequence shown here is derived from an EMBL/GenBank/DDBJ whole genome shotgun (WGS) entry which is preliminary data.</text>
</comment>
<sequence>MGSERRNTLPLKFKLPRMDTLIALRSKITPYKKNNFICRYGRILDLLTTPIDVSALRVKRAWTQIHRQDKELGKHDRQAKEPYHQWMVQRAKEVKIPYSVDVPIPPPEPKPVYASKEEVEALKATIMQLTKENENLRSKHHALDRDHAKLKRKSEEDLELLSESRKKAKFE</sequence>
<gene>
    <name evidence="2" type="ORF">KIW84_013033</name>
</gene>
<dbReference type="EMBL" id="JAMSHJ010000001">
    <property type="protein sequence ID" value="KAI5444612.1"/>
    <property type="molecule type" value="Genomic_DNA"/>
</dbReference>
<dbReference type="PANTHER" id="PTHR48154">
    <property type="entry name" value="PROTEIN, PUTATIVE-RELATED"/>
    <property type="match status" value="1"/>
</dbReference>
<protein>
    <submittedName>
        <fullName evidence="2">Uncharacterized protein</fullName>
    </submittedName>
</protein>
<feature type="compositionally biased region" description="Basic and acidic residues" evidence="1">
    <location>
        <begin position="132"/>
        <end position="147"/>
    </location>
</feature>
<dbReference type="AlphaFoldDB" id="A0A9D5BJH5"/>
<evidence type="ECO:0000313" key="2">
    <source>
        <dbReference type="EMBL" id="KAI5444612.1"/>
    </source>
</evidence>
<feature type="compositionally biased region" description="Basic and acidic residues" evidence="1">
    <location>
        <begin position="162"/>
        <end position="171"/>
    </location>
</feature>
<name>A0A9D5BJH5_PEA</name>
<evidence type="ECO:0000256" key="1">
    <source>
        <dbReference type="SAM" id="MobiDB-lite"/>
    </source>
</evidence>
<dbReference type="Proteomes" id="UP001058974">
    <property type="component" value="Chromosome 1"/>
</dbReference>
<dbReference type="Gramene" id="Psat01G0303300-T1">
    <property type="protein sequence ID" value="KAI5444612.1"/>
    <property type="gene ID" value="KIW84_013033"/>
</dbReference>
<evidence type="ECO:0000313" key="3">
    <source>
        <dbReference type="Proteomes" id="UP001058974"/>
    </source>
</evidence>
<keyword evidence="3" id="KW-1185">Reference proteome</keyword>
<organism evidence="2 3">
    <name type="scientific">Pisum sativum</name>
    <name type="common">Garden pea</name>
    <name type="synonym">Lathyrus oleraceus</name>
    <dbReference type="NCBI Taxonomy" id="3888"/>
    <lineage>
        <taxon>Eukaryota</taxon>
        <taxon>Viridiplantae</taxon>
        <taxon>Streptophyta</taxon>
        <taxon>Embryophyta</taxon>
        <taxon>Tracheophyta</taxon>
        <taxon>Spermatophyta</taxon>
        <taxon>Magnoliopsida</taxon>
        <taxon>eudicotyledons</taxon>
        <taxon>Gunneridae</taxon>
        <taxon>Pentapetalae</taxon>
        <taxon>rosids</taxon>
        <taxon>fabids</taxon>
        <taxon>Fabales</taxon>
        <taxon>Fabaceae</taxon>
        <taxon>Papilionoideae</taxon>
        <taxon>50 kb inversion clade</taxon>
        <taxon>NPAAA clade</taxon>
        <taxon>Hologalegina</taxon>
        <taxon>IRL clade</taxon>
        <taxon>Fabeae</taxon>
        <taxon>Lathyrus</taxon>
    </lineage>
</organism>
<dbReference type="PANTHER" id="PTHR48154:SF1">
    <property type="entry name" value="PROTEIN, PUTATIVE-RELATED"/>
    <property type="match status" value="1"/>
</dbReference>
<feature type="region of interest" description="Disordered" evidence="1">
    <location>
        <begin position="132"/>
        <end position="171"/>
    </location>
</feature>
<reference evidence="2 3" key="1">
    <citation type="journal article" date="2022" name="Nat. Genet.">
        <title>Improved pea reference genome and pan-genome highlight genomic features and evolutionary characteristics.</title>
        <authorList>
            <person name="Yang T."/>
            <person name="Liu R."/>
            <person name="Luo Y."/>
            <person name="Hu S."/>
            <person name="Wang D."/>
            <person name="Wang C."/>
            <person name="Pandey M.K."/>
            <person name="Ge S."/>
            <person name="Xu Q."/>
            <person name="Li N."/>
            <person name="Li G."/>
            <person name="Huang Y."/>
            <person name="Saxena R.K."/>
            <person name="Ji Y."/>
            <person name="Li M."/>
            <person name="Yan X."/>
            <person name="He Y."/>
            <person name="Liu Y."/>
            <person name="Wang X."/>
            <person name="Xiang C."/>
            <person name="Varshney R.K."/>
            <person name="Ding H."/>
            <person name="Gao S."/>
            <person name="Zong X."/>
        </authorList>
    </citation>
    <scope>NUCLEOTIDE SEQUENCE [LARGE SCALE GENOMIC DNA]</scope>
    <source>
        <strain evidence="2 3">cv. Zhongwan 6</strain>
    </source>
</reference>